<feature type="transmembrane region" description="Helical" evidence="7">
    <location>
        <begin position="625"/>
        <end position="651"/>
    </location>
</feature>
<dbReference type="RefSeq" id="WP_104434238.1">
    <property type="nucleotide sequence ID" value="NZ_PTJD01000012.1"/>
</dbReference>
<name>A0A2S6IF90_9ACTN</name>
<evidence type="ECO:0000256" key="6">
    <source>
        <dbReference type="ARBA" id="ARBA00023136"/>
    </source>
</evidence>
<feature type="domain" description="Membrane transport protein MMPL" evidence="8">
    <location>
        <begin position="494"/>
        <end position="732"/>
    </location>
</feature>
<evidence type="ECO:0000313" key="9">
    <source>
        <dbReference type="EMBL" id="PPK92878.1"/>
    </source>
</evidence>
<feature type="domain" description="Membrane transport protein MMPL" evidence="8">
    <location>
        <begin position="167"/>
        <end position="370"/>
    </location>
</feature>
<feature type="transmembrane region" description="Helical" evidence="7">
    <location>
        <begin position="394"/>
        <end position="413"/>
    </location>
</feature>
<keyword evidence="10" id="KW-1185">Reference proteome</keyword>
<evidence type="ECO:0000256" key="2">
    <source>
        <dbReference type="ARBA" id="ARBA00010157"/>
    </source>
</evidence>
<feature type="transmembrane region" description="Helical" evidence="7">
    <location>
        <begin position="566"/>
        <end position="585"/>
    </location>
</feature>
<sequence>MARIEPHPRPGTPHLHAGRFAQRYARAVVACRHVVVLVWIGLVAAVLLTTSPAEGGPAARLQGFIDPSDRTLATEIESAKEFGFPLMSRTLLVQRDPDGLSPYAQAEVVLRALALNRGEYPEAEPVRGALPVTNTLEWFPASSERGTTALTYLFMDPEAGTGRQTGSAQRFAANHLEADDHYVGVTGSIPAREEQSHIISAALPMVERVTLVAIALVVALHFRSVLAPVLAIGTAGAAFLVTIRLAEIVGTFFDTTVPEELRPLVLALLLGVVTDYVIFYLSGMRRALNDGLPRLEAARTASGQYGPIVVVAGVTVAAGTAALAAADSPFFAAVAPAMALAVLVGVVVSTTLVPALMALLGRALFWPTRRPVLRPARVQAGQDRGIRFLTRRPVALVVVLTLTAGLAAASLPLRDLRLGVGFVQSLPETEPAGRAAAAAAEGFTPGIVAPTLLLVRGQDVTARRGELAELSAAVAAQPGVAGVLGPGTLPAELEDRLLLAPSGDAARYLVVFEDDPTGASAIAALRTLQQRLPELMTGAGLAGASWGLGGDTALASALVGITEGDLGRIALAALVVNLLILVLFLRALVAPLYLLASSVLALTASLGIATWVFQGLLGQDGMTFYVPFAAAVLLVALGSDYNVFAVGSIWAQARGRPLREAVVLSVPQSSRAITAAAVALALSFGALALVPLAPFRELAFVMALGIVLDAIVVRSLLVPTLLVLFGQVSGWPGRALSGRATAAATPVPAAPPGSP</sequence>
<proteinExistence type="inferred from homology"/>
<evidence type="ECO:0000256" key="7">
    <source>
        <dbReference type="SAM" id="Phobius"/>
    </source>
</evidence>
<comment type="similarity">
    <text evidence="2">Belongs to the resistance-nodulation-cell division (RND) (TC 2.A.6) family. MmpL subfamily.</text>
</comment>
<feature type="transmembrane region" description="Helical" evidence="7">
    <location>
        <begin position="338"/>
        <end position="360"/>
    </location>
</feature>
<organism evidence="9 10">
    <name type="scientific">Kineococcus xinjiangensis</name>
    <dbReference type="NCBI Taxonomy" id="512762"/>
    <lineage>
        <taxon>Bacteria</taxon>
        <taxon>Bacillati</taxon>
        <taxon>Actinomycetota</taxon>
        <taxon>Actinomycetes</taxon>
        <taxon>Kineosporiales</taxon>
        <taxon>Kineosporiaceae</taxon>
        <taxon>Kineococcus</taxon>
    </lineage>
</organism>
<dbReference type="PANTHER" id="PTHR33406">
    <property type="entry name" value="MEMBRANE PROTEIN MJ1562-RELATED"/>
    <property type="match status" value="1"/>
</dbReference>
<dbReference type="Gene3D" id="1.20.1640.10">
    <property type="entry name" value="Multidrug efflux transporter AcrB transmembrane domain"/>
    <property type="match status" value="2"/>
</dbReference>
<comment type="caution">
    <text evidence="9">The sequence shown here is derived from an EMBL/GenBank/DDBJ whole genome shotgun (WGS) entry which is preliminary data.</text>
</comment>
<dbReference type="InterPro" id="IPR004869">
    <property type="entry name" value="MMPL_dom"/>
</dbReference>
<keyword evidence="5 7" id="KW-1133">Transmembrane helix</keyword>
<dbReference type="GO" id="GO:0005886">
    <property type="term" value="C:plasma membrane"/>
    <property type="evidence" value="ECO:0007669"/>
    <property type="project" value="UniProtKB-SubCell"/>
</dbReference>
<feature type="transmembrane region" description="Helical" evidence="7">
    <location>
        <begin position="265"/>
        <end position="284"/>
    </location>
</feature>
<evidence type="ECO:0000313" key="10">
    <source>
        <dbReference type="Proteomes" id="UP000239485"/>
    </source>
</evidence>
<dbReference type="EMBL" id="PTJD01000012">
    <property type="protein sequence ID" value="PPK92878.1"/>
    <property type="molecule type" value="Genomic_DNA"/>
</dbReference>
<dbReference type="Proteomes" id="UP000239485">
    <property type="component" value="Unassembled WGS sequence"/>
</dbReference>
<evidence type="ECO:0000256" key="5">
    <source>
        <dbReference type="ARBA" id="ARBA00022989"/>
    </source>
</evidence>
<feature type="transmembrane region" description="Helical" evidence="7">
    <location>
        <begin position="672"/>
        <end position="693"/>
    </location>
</feature>
<dbReference type="SUPFAM" id="SSF82866">
    <property type="entry name" value="Multidrug efflux transporter AcrB transmembrane domain"/>
    <property type="match status" value="2"/>
</dbReference>
<feature type="transmembrane region" description="Helical" evidence="7">
    <location>
        <begin position="699"/>
        <end position="725"/>
    </location>
</feature>
<feature type="transmembrane region" description="Helical" evidence="7">
    <location>
        <begin position="198"/>
        <end position="218"/>
    </location>
</feature>
<feature type="transmembrane region" description="Helical" evidence="7">
    <location>
        <begin position="29"/>
        <end position="48"/>
    </location>
</feature>
<dbReference type="InterPro" id="IPR050545">
    <property type="entry name" value="Mycobact_MmpL"/>
</dbReference>
<dbReference type="PANTHER" id="PTHR33406:SF6">
    <property type="entry name" value="MEMBRANE PROTEIN YDGH-RELATED"/>
    <property type="match status" value="1"/>
</dbReference>
<evidence type="ECO:0000256" key="4">
    <source>
        <dbReference type="ARBA" id="ARBA00022692"/>
    </source>
</evidence>
<feature type="transmembrane region" description="Helical" evidence="7">
    <location>
        <begin position="592"/>
        <end position="613"/>
    </location>
</feature>
<dbReference type="AlphaFoldDB" id="A0A2S6IF90"/>
<gene>
    <name evidence="9" type="ORF">CLV92_11251</name>
</gene>
<feature type="transmembrane region" description="Helical" evidence="7">
    <location>
        <begin position="433"/>
        <end position="455"/>
    </location>
</feature>
<reference evidence="9 10" key="1">
    <citation type="submission" date="2018-02" db="EMBL/GenBank/DDBJ databases">
        <title>Genomic Encyclopedia of Archaeal and Bacterial Type Strains, Phase II (KMG-II): from individual species to whole genera.</title>
        <authorList>
            <person name="Goeker M."/>
        </authorList>
    </citation>
    <scope>NUCLEOTIDE SEQUENCE [LARGE SCALE GENOMIC DNA]</scope>
    <source>
        <strain evidence="9 10">DSM 22857</strain>
    </source>
</reference>
<feature type="transmembrane region" description="Helical" evidence="7">
    <location>
        <begin position="305"/>
        <end position="326"/>
    </location>
</feature>
<protein>
    <submittedName>
        <fullName evidence="9">RND superfamily putative drug exporter</fullName>
    </submittedName>
</protein>
<evidence type="ECO:0000256" key="3">
    <source>
        <dbReference type="ARBA" id="ARBA00022475"/>
    </source>
</evidence>
<keyword evidence="6 7" id="KW-0472">Membrane</keyword>
<dbReference type="OrthoDB" id="2365435at2"/>
<comment type="subcellular location">
    <subcellularLocation>
        <location evidence="1">Cell membrane</location>
        <topology evidence="1">Multi-pass membrane protein</topology>
    </subcellularLocation>
</comment>
<accession>A0A2S6IF90</accession>
<feature type="transmembrane region" description="Helical" evidence="7">
    <location>
        <begin position="225"/>
        <end position="245"/>
    </location>
</feature>
<evidence type="ECO:0000256" key="1">
    <source>
        <dbReference type="ARBA" id="ARBA00004651"/>
    </source>
</evidence>
<keyword evidence="3" id="KW-1003">Cell membrane</keyword>
<dbReference type="Pfam" id="PF03176">
    <property type="entry name" value="MMPL"/>
    <property type="match status" value="2"/>
</dbReference>
<evidence type="ECO:0000259" key="8">
    <source>
        <dbReference type="Pfam" id="PF03176"/>
    </source>
</evidence>
<keyword evidence="4 7" id="KW-0812">Transmembrane</keyword>
<feature type="transmembrane region" description="Helical" evidence="7">
    <location>
        <begin position="535"/>
        <end position="560"/>
    </location>
</feature>